<dbReference type="InterPro" id="IPR052716">
    <property type="entry name" value="MOSC_domain"/>
</dbReference>
<evidence type="ECO:0000313" key="3">
    <source>
        <dbReference type="WBParaSite" id="L893_g21027.t1"/>
    </source>
</evidence>
<dbReference type="InterPro" id="IPR005303">
    <property type="entry name" value="MOCOS_middle"/>
</dbReference>
<dbReference type="GO" id="GO:0030151">
    <property type="term" value="F:molybdenum ion binding"/>
    <property type="evidence" value="ECO:0007669"/>
    <property type="project" value="InterPro"/>
</dbReference>
<name>A0A1I7YYK5_9BILA</name>
<dbReference type="PROSITE" id="PS51340">
    <property type="entry name" value="MOSC"/>
    <property type="match status" value="1"/>
</dbReference>
<evidence type="ECO:0000313" key="2">
    <source>
        <dbReference type="Proteomes" id="UP000095287"/>
    </source>
</evidence>
<dbReference type="GO" id="GO:0003824">
    <property type="term" value="F:catalytic activity"/>
    <property type="evidence" value="ECO:0007669"/>
    <property type="project" value="InterPro"/>
</dbReference>
<dbReference type="SUPFAM" id="SSF141673">
    <property type="entry name" value="MOSC N-terminal domain-like"/>
    <property type="match status" value="1"/>
</dbReference>
<dbReference type="SUPFAM" id="SSF50800">
    <property type="entry name" value="PK beta-barrel domain-like"/>
    <property type="match status" value="1"/>
</dbReference>
<dbReference type="InterPro" id="IPR005302">
    <property type="entry name" value="MoCF_Sase_C"/>
</dbReference>
<dbReference type="Pfam" id="PF03476">
    <property type="entry name" value="MOSC_N"/>
    <property type="match status" value="1"/>
</dbReference>
<feature type="domain" description="MOSC" evidence="1">
    <location>
        <begin position="188"/>
        <end position="342"/>
    </location>
</feature>
<evidence type="ECO:0000259" key="1">
    <source>
        <dbReference type="PROSITE" id="PS51340"/>
    </source>
</evidence>
<sequence length="348" mass="39677">MSSDIPGRPYLKIGLTVASAALITFPIYQCLRRAYFEWRYPWIQVGTVEDLYVYPVKSCKGNKVKKLQCGKLGASSGENFDRFFLVIDDETNHFYTARQMPKLVLLEAHVENNTLHLQSPDGDYVDIDLQSVVSKGTVRPSTLHYKERQDGLDCGDEAASFITKYLDMGDKLCRLVYYQEGLHSDRRLVTSQQWWNNPVPKRVDDHAFVDYAPYHAFSLASVEHLNAQLQESGAALVSYKNFRPNIVVSGPPPYDEDRWMQLRIGGTEFICYRPCDRCTIPTVNPETGIRNPDNQPLKKLREYRLAPLGKMRKEFKQSPIFGVIMGILKSGEVSVGDAVFVRYKATPF</sequence>
<organism evidence="2 3">
    <name type="scientific">Steinernema glaseri</name>
    <dbReference type="NCBI Taxonomy" id="37863"/>
    <lineage>
        <taxon>Eukaryota</taxon>
        <taxon>Metazoa</taxon>
        <taxon>Ecdysozoa</taxon>
        <taxon>Nematoda</taxon>
        <taxon>Chromadorea</taxon>
        <taxon>Rhabditida</taxon>
        <taxon>Tylenchina</taxon>
        <taxon>Panagrolaimomorpha</taxon>
        <taxon>Strongyloidoidea</taxon>
        <taxon>Steinernematidae</taxon>
        <taxon>Steinernema</taxon>
    </lineage>
</organism>
<dbReference type="Proteomes" id="UP000095287">
    <property type="component" value="Unplaced"/>
</dbReference>
<dbReference type="PANTHER" id="PTHR36930">
    <property type="entry name" value="METAL-SULFUR CLUSTER BIOSYNTHESIS PROTEINS YUAD-RELATED"/>
    <property type="match status" value="1"/>
</dbReference>
<accession>A0A1I7YYK5</accession>
<dbReference type="Pfam" id="PF03473">
    <property type="entry name" value="MOSC"/>
    <property type="match status" value="1"/>
</dbReference>
<proteinExistence type="predicted"/>
<reference evidence="3" key="1">
    <citation type="submission" date="2016-11" db="UniProtKB">
        <authorList>
            <consortium name="WormBaseParasite"/>
        </authorList>
    </citation>
    <scope>IDENTIFICATION</scope>
</reference>
<dbReference type="WBParaSite" id="L893_g21027.t1">
    <property type="protein sequence ID" value="L893_g21027.t1"/>
    <property type="gene ID" value="L893_g21027"/>
</dbReference>
<dbReference type="InterPro" id="IPR011037">
    <property type="entry name" value="Pyrv_Knase-like_insert_dom_sf"/>
</dbReference>
<dbReference type="AlphaFoldDB" id="A0A1I7YYK5"/>
<dbReference type="GO" id="GO:0030170">
    <property type="term" value="F:pyridoxal phosphate binding"/>
    <property type="evidence" value="ECO:0007669"/>
    <property type="project" value="InterPro"/>
</dbReference>
<dbReference type="PANTHER" id="PTHR36930:SF1">
    <property type="entry name" value="MOSC DOMAIN-CONTAINING PROTEIN"/>
    <property type="match status" value="1"/>
</dbReference>
<keyword evidence="2" id="KW-1185">Reference proteome</keyword>
<protein>
    <submittedName>
        <fullName evidence="3">MOSC domain-containing protein</fullName>
    </submittedName>
</protein>